<accession>A0A2K8SFE2</accession>
<proteinExistence type="inferred from homology"/>
<dbReference type="EMBL" id="CP025057">
    <property type="protein sequence ID" value="AUB31550.1"/>
    <property type="molecule type" value="Genomic_DNA"/>
</dbReference>
<evidence type="ECO:0000256" key="1">
    <source>
        <dbReference type="ARBA" id="ARBA00022490"/>
    </source>
</evidence>
<reference evidence="2 3" key="1">
    <citation type="submission" date="2017-12" db="EMBL/GenBank/DDBJ databases">
        <title>Complete genome sequence of Spiroplasma floricola 23-6 (ATCC 29989).</title>
        <authorList>
            <person name="Tsai Y.-M."/>
            <person name="Wu P.-S."/>
            <person name="Lo W.-S."/>
            <person name="Kuo C.-H."/>
        </authorList>
    </citation>
    <scope>NUCLEOTIDE SEQUENCE [LARGE SCALE GENOMIC DNA]</scope>
    <source>
        <strain evidence="2 3">23-6</strain>
    </source>
</reference>
<gene>
    <name evidence="2" type="ORF">SFLOR_v1c04980</name>
</gene>
<name>A0A2K8SFE2_9MOLU</name>
<dbReference type="PANTHER" id="PTHR37300:SF1">
    <property type="entry name" value="UPF0291 PROTEIN YNZC"/>
    <property type="match status" value="1"/>
</dbReference>
<evidence type="ECO:0000313" key="2">
    <source>
        <dbReference type="EMBL" id="AUB31550.1"/>
    </source>
</evidence>
<protein>
    <submittedName>
        <fullName evidence="2">Uncharacterized protein</fullName>
    </submittedName>
</protein>
<dbReference type="OrthoDB" id="390105at2"/>
<dbReference type="Proteomes" id="UP000231823">
    <property type="component" value="Chromosome"/>
</dbReference>
<dbReference type="Pfam" id="PF05979">
    <property type="entry name" value="DUF896"/>
    <property type="match status" value="1"/>
</dbReference>
<keyword evidence="3" id="KW-1185">Reference proteome</keyword>
<dbReference type="AlphaFoldDB" id="A0A2K8SFE2"/>
<dbReference type="RefSeq" id="WP_100916537.1">
    <property type="nucleotide sequence ID" value="NZ_CP025057.1"/>
</dbReference>
<dbReference type="KEGG" id="sfz:SFLOR_v1c04980"/>
<keyword evidence="1" id="KW-0963">Cytoplasm</keyword>
<evidence type="ECO:0000313" key="3">
    <source>
        <dbReference type="Proteomes" id="UP000231823"/>
    </source>
</evidence>
<dbReference type="PANTHER" id="PTHR37300">
    <property type="entry name" value="UPF0291 PROTEIN CBO2609/CLC_2481"/>
    <property type="match status" value="1"/>
</dbReference>
<dbReference type="InterPro" id="IPR009242">
    <property type="entry name" value="DUF896"/>
</dbReference>
<sequence length="65" mass="7768">MEHLLKRINELAAIAKERNLTESELEERTKLRQEYIKLFRKGFEQQLSNVIIVDKNGNEIKKNKK</sequence>
<organism evidence="2 3">
    <name type="scientific">Spiroplasma floricola 23-6</name>
    <dbReference type="NCBI Taxonomy" id="1336749"/>
    <lineage>
        <taxon>Bacteria</taxon>
        <taxon>Bacillati</taxon>
        <taxon>Mycoplasmatota</taxon>
        <taxon>Mollicutes</taxon>
        <taxon>Entomoplasmatales</taxon>
        <taxon>Spiroplasmataceae</taxon>
        <taxon>Spiroplasma</taxon>
    </lineage>
</organism>
<dbReference type="SUPFAM" id="SSF158221">
    <property type="entry name" value="YnzC-like"/>
    <property type="match status" value="1"/>
</dbReference>
<dbReference type="Gene3D" id="1.10.287.540">
    <property type="entry name" value="Helix hairpin bin"/>
    <property type="match status" value="1"/>
</dbReference>
<dbReference type="HAMAP" id="MF_01103">
    <property type="entry name" value="UPF0291"/>
    <property type="match status" value="1"/>
</dbReference>